<dbReference type="AlphaFoldDB" id="A0A212IXD9"/>
<proteinExistence type="predicted"/>
<dbReference type="SUPFAM" id="SSF159941">
    <property type="entry name" value="MM3350-like"/>
    <property type="match status" value="1"/>
</dbReference>
<sequence length="269" mass="30724">MANRLEAHEMASQPIYQFYAVLDDYKPIIWRRFQVPGNVTIARLAYIVMTLFEMKASHLFAVEVPFSDNFLEEIRRKSPNDSDVAAAEKALAGVHSVWRYELLDFESDSFGDPKENRVFDATKSNIAKTIQHPGDKLSLNYDFGDDWWVSLTLESVTKNAALPGSELPHALEGAGFGIIEDCGGTPGLAELAAVFTKKKGTLYENLRDWLGMDELDMTTAFDIDDMNFRLKKLPRIYKQIYEDRLEPTQRSIALIERKYAQQTKNRRKS</sequence>
<dbReference type="InterPro" id="IPR024047">
    <property type="entry name" value="MM3350-like_sf"/>
</dbReference>
<reference evidence="2" key="1">
    <citation type="submission" date="2016-04" db="EMBL/GenBank/DDBJ databases">
        <authorList>
            <person name="Evans L.H."/>
            <person name="Alamgir A."/>
            <person name="Owens N."/>
            <person name="Weber N.D."/>
            <person name="Virtaneva K."/>
            <person name="Barbian K."/>
            <person name="Babar A."/>
            <person name="Rosenke K."/>
        </authorList>
    </citation>
    <scope>NUCLEOTIDE SEQUENCE</scope>
    <source>
        <strain evidence="2">86</strain>
    </source>
</reference>
<organism evidence="2">
    <name type="scientific">uncultured delta proteobacterium</name>
    <dbReference type="NCBI Taxonomy" id="34034"/>
    <lineage>
        <taxon>Bacteria</taxon>
        <taxon>Deltaproteobacteria</taxon>
        <taxon>environmental samples</taxon>
    </lineage>
</organism>
<dbReference type="EMBL" id="FLUQ01000001">
    <property type="protein sequence ID" value="SBV91893.1"/>
    <property type="molecule type" value="Genomic_DNA"/>
</dbReference>
<dbReference type="Gene3D" id="3.10.290.30">
    <property type="entry name" value="MM3350-like"/>
    <property type="match status" value="1"/>
</dbReference>
<name>A0A212IXD9_9DELT</name>
<accession>A0A212IXD9</accession>
<gene>
    <name evidence="2" type="ORF">KL86DPRO_10267</name>
</gene>
<protein>
    <recommendedName>
        <fullName evidence="1">Plasmid pRiA4b Orf3-like domain-containing protein</fullName>
    </recommendedName>
</protein>
<dbReference type="InterPro" id="IPR012912">
    <property type="entry name" value="Plasmid_pRiA4b_Orf3-like"/>
</dbReference>
<feature type="domain" description="Plasmid pRiA4b Orf3-like" evidence="1">
    <location>
        <begin position="15"/>
        <end position="227"/>
    </location>
</feature>
<evidence type="ECO:0000313" key="2">
    <source>
        <dbReference type="EMBL" id="SBV91893.1"/>
    </source>
</evidence>
<dbReference type="PANTHER" id="PTHR41878">
    <property type="entry name" value="LEXA REPRESSOR-RELATED"/>
    <property type="match status" value="1"/>
</dbReference>
<dbReference type="PANTHER" id="PTHR41878:SF1">
    <property type="entry name" value="TNPR PROTEIN"/>
    <property type="match status" value="1"/>
</dbReference>
<dbReference type="Pfam" id="PF07929">
    <property type="entry name" value="PRiA4_ORF3"/>
    <property type="match status" value="1"/>
</dbReference>
<evidence type="ECO:0000259" key="1">
    <source>
        <dbReference type="Pfam" id="PF07929"/>
    </source>
</evidence>